<dbReference type="GO" id="GO:0000139">
    <property type="term" value="C:Golgi membrane"/>
    <property type="evidence" value="ECO:0007669"/>
    <property type="project" value="UniProtKB-SubCell"/>
</dbReference>
<evidence type="ECO:0000256" key="4">
    <source>
        <dbReference type="ARBA" id="ARBA00023180"/>
    </source>
</evidence>
<evidence type="ECO:0000313" key="8">
    <source>
        <dbReference type="EMBL" id="GFR49988.1"/>
    </source>
</evidence>
<dbReference type="EMBL" id="BMAR01000034">
    <property type="protein sequence ID" value="GFR49988.1"/>
    <property type="molecule type" value="Genomic_DNA"/>
</dbReference>
<sequence>MVAERILFRLLPLVALLGLALRLRSSVSPAVSHHGLQETSHFGQMVGVSGVGRSLLQDDENDKHSEDEVALLVMKLNRSSLLPLPVLSEQRCAPTKGVWCAQFHGQTPAPRYLPKYYNKPCPNNCSGVGVCHAEYGMCFCPAGYGGPDCAAPRKRPCAHMGTDKRDAGWHNLTTWSHTRCAGVCDDDIAMCYCPPDTKYGRKEAPPGSPLGSPPLQAGRPLFMCTPGTDSEGRKVEWGGTPFPDMFGPAGWCNADKPNFTCPCRLDGLHGPLCDVVSEQVCPNQCSGRGRCNQGFCACQQGWYGVDCALRREGVAAEEQGLELLTKQPWLPAVRTHIVATEDPPLTPVRRRPYVYVYDMKPEYGSDLLQYRIEGSHCVYRTFKTDNTPDWVGYNAYSTEPVLHELFLASEHRTLDPEEADFFFVPVNVGCMLDVYGWNEVPRWPKDVHGPRSHGLSLMQREAQRWLNATFPWFARRGGRDHIWFNPHDEGACYVWKDVWPGVMLSHWGRTDFPHLSHTAYGQDNYSMSLQHPEHPGDWLDHTSRTHPCFDPKKDLVIPAFKPPRHYHKSPYLGAPPPAAGRDIFAFFMGDLRMQPGRDPDCIYSRCIRQTLYNLSISNHWKEAHAIWYGERKDVAGSGEDYSELLARSTFCFVLPGDGWSPRLEDAVLHGCIPVIIMDDVQVVFESIIDVEQFSVRILQRDIPNVVDILKRIPPTTVKTMQEKLHKVWHRFRFLGLRMARAEARKLLEAHQERAGGSAPRHPGAEYSIHAQDDAFDTLMQWLYSRIPSVHSGSG</sequence>
<evidence type="ECO:0000313" key="9">
    <source>
        <dbReference type="Proteomes" id="UP001054857"/>
    </source>
</evidence>
<name>A0AAD3E0G4_9CHLO</name>
<feature type="chain" id="PRO_5042195186" description="EGF-like domain-containing protein" evidence="6">
    <location>
        <begin position="23"/>
        <end position="794"/>
    </location>
</feature>
<protein>
    <recommendedName>
        <fullName evidence="7">EGF-like domain-containing protein</fullName>
    </recommendedName>
</protein>
<dbReference type="Gene3D" id="2.60.120.260">
    <property type="entry name" value="Galactose-binding domain-like"/>
    <property type="match status" value="1"/>
</dbReference>
<proteinExistence type="inferred from homology"/>
<dbReference type="InterPro" id="IPR004263">
    <property type="entry name" value="Exostosin"/>
</dbReference>
<dbReference type="PANTHER" id="PTHR11062">
    <property type="entry name" value="EXOSTOSIN HEPARAN SULFATE GLYCOSYLTRANSFERASE -RELATED"/>
    <property type="match status" value="1"/>
</dbReference>
<keyword evidence="5" id="KW-0245">EGF-like domain</keyword>
<evidence type="ECO:0000256" key="2">
    <source>
        <dbReference type="ARBA" id="ARBA00010271"/>
    </source>
</evidence>
<evidence type="ECO:0000256" key="3">
    <source>
        <dbReference type="ARBA" id="ARBA00023034"/>
    </source>
</evidence>
<dbReference type="PROSITE" id="PS00022">
    <property type="entry name" value="EGF_1"/>
    <property type="match status" value="1"/>
</dbReference>
<accession>A0AAD3E0G4</accession>
<comment type="subcellular location">
    <subcellularLocation>
        <location evidence="1">Golgi apparatus membrane</location>
        <topology evidence="1">Single-pass type II membrane protein</topology>
    </subcellularLocation>
</comment>
<organism evidence="8 9">
    <name type="scientific">Astrephomene gubernaculifera</name>
    <dbReference type="NCBI Taxonomy" id="47775"/>
    <lineage>
        <taxon>Eukaryota</taxon>
        <taxon>Viridiplantae</taxon>
        <taxon>Chlorophyta</taxon>
        <taxon>core chlorophytes</taxon>
        <taxon>Chlorophyceae</taxon>
        <taxon>CS clade</taxon>
        <taxon>Chlamydomonadales</taxon>
        <taxon>Astrephomenaceae</taxon>
        <taxon>Astrephomene</taxon>
    </lineage>
</organism>
<reference evidence="8 9" key="1">
    <citation type="journal article" date="2021" name="Sci. Rep.">
        <title>Genome sequencing of the multicellular alga Astrephomene provides insights into convergent evolution of germ-soma differentiation.</title>
        <authorList>
            <person name="Yamashita S."/>
            <person name="Yamamoto K."/>
            <person name="Matsuzaki R."/>
            <person name="Suzuki S."/>
            <person name="Yamaguchi H."/>
            <person name="Hirooka S."/>
            <person name="Minakuchi Y."/>
            <person name="Miyagishima S."/>
            <person name="Kawachi M."/>
            <person name="Toyoda A."/>
            <person name="Nozaki H."/>
        </authorList>
    </citation>
    <scope>NUCLEOTIDE SEQUENCE [LARGE SCALE GENOMIC DNA]</scope>
    <source>
        <strain evidence="8 9">NIES-4017</strain>
    </source>
</reference>
<dbReference type="InterPro" id="IPR000742">
    <property type="entry name" value="EGF"/>
</dbReference>
<comment type="caution">
    <text evidence="5">Lacks conserved residue(s) required for the propagation of feature annotation.</text>
</comment>
<evidence type="ECO:0000256" key="6">
    <source>
        <dbReference type="SAM" id="SignalP"/>
    </source>
</evidence>
<feature type="signal peptide" evidence="6">
    <location>
        <begin position="1"/>
        <end position="22"/>
    </location>
</feature>
<evidence type="ECO:0000256" key="5">
    <source>
        <dbReference type="PROSITE-ProRule" id="PRU00076"/>
    </source>
</evidence>
<evidence type="ECO:0000259" key="7">
    <source>
        <dbReference type="PROSITE" id="PS50026"/>
    </source>
</evidence>
<dbReference type="PROSITE" id="PS01186">
    <property type="entry name" value="EGF_2"/>
    <property type="match status" value="2"/>
</dbReference>
<dbReference type="PROSITE" id="PS50026">
    <property type="entry name" value="EGF_3"/>
    <property type="match status" value="1"/>
</dbReference>
<comment type="similarity">
    <text evidence="2">Belongs to the glycosyltransferase 47 family.</text>
</comment>
<feature type="disulfide bond" evidence="5">
    <location>
        <begin position="140"/>
        <end position="149"/>
    </location>
</feature>
<feature type="domain" description="EGF-like" evidence="7">
    <location>
        <begin position="117"/>
        <end position="150"/>
    </location>
</feature>
<gene>
    <name evidence="8" type="ORF">Agub_g12134</name>
</gene>
<keyword evidence="9" id="KW-1185">Reference proteome</keyword>
<dbReference type="FunFam" id="2.10.25.10:FF:000001">
    <property type="entry name" value="Tenascin C"/>
    <property type="match status" value="1"/>
</dbReference>
<dbReference type="AlphaFoldDB" id="A0AAD3E0G4"/>
<dbReference type="PANTHER" id="PTHR11062:SF268">
    <property type="entry name" value="FAMILY PROTEIN, PUTATIVE, EXPRESSED-RELATED"/>
    <property type="match status" value="1"/>
</dbReference>
<dbReference type="Pfam" id="PF23106">
    <property type="entry name" value="EGF_Teneurin"/>
    <property type="match status" value="1"/>
</dbReference>
<dbReference type="GO" id="GO:0016757">
    <property type="term" value="F:glycosyltransferase activity"/>
    <property type="evidence" value="ECO:0007669"/>
    <property type="project" value="InterPro"/>
</dbReference>
<keyword evidence="3" id="KW-0333">Golgi apparatus</keyword>
<dbReference type="Proteomes" id="UP001054857">
    <property type="component" value="Unassembled WGS sequence"/>
</dbReference>
<dbReference type="Pfam" id="PF03016">
    <property type="entry name" value="Exostosin_GT47"/>
    <property type="match status" value="1"/>
</dbReference>
<keyword evidence="6" id="KW-0732">Signal</keyword>
<dbReference type="Gene3D" id="2.10.25.10">
    <property type="entry name" value="Laminin"/>
    <property type="match status" value="1"/>
</dbReference>
<dbReference type="InterPro" id="IPR040911">
    <property type="entry name" value="Exostosin_GT47"/>
</dbReference>
<keyword evidence="5" id="KW-1015">Disulfide bond</keyword>
<feature type="disulfide bond" evidence="5">
    <location>
        <begin position="121"/>
        <end position="131"/>
    </location>
</feature>
<keyword evidence="4" id="KW-0325">Glycoprotein</keyword>
<comment type="caution">
    <text evidence="8">The sequence shown here is derived from an EMBL/GenBank/DDBJ whole genome shotgun (WGS) entry which is preliminary data.</text>
</comment>
<evidence type="ECO:0000256" key="1">
    <source>
        <dbReference type="ARBA" id="ARBA00004323"/>
    </source>
</evidence>